<organism evidence="1 2">
    <name type="scientific">Human mastadenovirus F</name>
    <dbReference type="NCBI Taxonomy" id="130309"/>
    <lineage>
        <taxon>Viruses</taxon>
        <taxon>Varidnaviria</taxon>
        <taxon>Bamfordvirae</taxon>
        <taxon>Preplasmiviricota</taxon>
        <taxon>Polisuviricotina</taxon>
        <taxon>Pharingeaviricetes</taxon>
        <taxon>Rowavirales</taxon>
        <taxon>Adenoviridae</taxon>
        <taxon>Mastadenovirus</taxon>
        <taxon>Mastadenovirus faecale</taxon>
    </lineage>
</organism>
<proteinExistence type="predicted"/>
<dbReference type="EMBL" id="MT791000">
    <property type="protein sequence ID" value="QOV03207.1"/>
    <property type="molecule type" value="Genomic_DNA"/>
</dbReference>
<name>A0A7U3RWX0_9ADEN</name>
<reference evidence="1" key="1">
    <citation type="journal article" date="2020" name="J. Gen.">
        <title>Viral gastroenteritis in Tocantins, Brazil: characterizing the diversity of human adenovirus F through next-generation sequencing and bioinformatics.</title>
        <authorList>
            <person name="Tahmasebi R."/>
            <person name="Luchs A."/>
            <person name="Tardy K."/>
            <person name="Hefford P.M."/>
            <person name="Tinker R.J."/>
            <person name="Eilami O."/>
            <person name="de Padua Milagres F.A."/>
            <person name="Brustulin R."/>
            <person name="Teles M.D.A.R."/>
            <person name="Dos Santos Morais V."/>
            <person name="Moreira C.H.V."/>
            <person name="Buccheri R."/>
            <person name="Araujo E.L.L."/>
            <person name="Villanova F."/>
            <person name="Deng X."/>
            <person name="Sabino E.C."/>
            <person name="Delwart E."/>
            <person name="Leal E."/>
            <person name="Charlys da Costa A."/>
        </authorList>
    </citation>
    <scope>NUCLEOTIDE SEQUENCE [LARGE SCALE GENOMIC DNA]</scope>
    <source>
        <strain evidence="1">033-Araguaina</strain>
    </source>
</reference>
<evidence type="ECO:0000313" key="1">
    <source>
        <dbReference type="EMBL" id="QOV03207.1"/>
    </source>
</evidence>
<dbReference type="Proteomes" id="UP000593616">
    <property type="component" value="Segment"/>
</dbReference>
<accession>A0A7U3RWX0</accession>
<protein>
    <submittedName>
        <fullName evidence="1">E2B 11.3 kDa protein</fullName>
    </submittedName>
</protein>
<sequence length="165" mass="17887">MALLSTRAFTIANTFSWVGLVREGTTASKMAEKRLAWGCCLKASGLRVVRARMRSMAAAQSSEGVTPEGWLCRAANIAGFTCCDPSATAVERSIYKNTTWLIRARPHSPPHLLPPALRQHNQPPPGPGRWAAIAGPPPCQSKIQFRHQCRCPLEPDAGCALARGR</sequence>
<evidence type="ECO:0000313" key="2">
    <source>
        <dbReference type="Proteomes" id="UP000593616"/>
    </source>
</evidence>